<evidence type="ECO:0000313" key="2">
    <source>
        <dbReference type="EMBL" id="MFC5178613.1"/>
    </source>
</evidence>
<evidence type="ECO:0000313" key="3">
    <source>
        <dbReference type="Proteomes" id="UP001596087"/>
    </source>
</evidence>
<dbReference type="EMBL" id="JBHSKD010000027">
    <property type="protein sequence ID" value="MFC5178613.1"/>
    <property type="molecule type" value="Genomic_DNA"/>
</dbReference>
<protein>
    <submittedName>
        <fullName evidence="2">Uncharacterized protein</fullName>
    </submittedName>
</protein>
<keyword evidence="3" id="KW-1185">Reference proteome</keyword>
<sequence length="57" mass="6115">MRTFASSLSIILIASLGACGGTSDTDKAFSTGDCAELWKVNDKLRSPWKLAEPRRAA</sequence>
<comment type="caution">
    <text evidence="2">The sequence shown here is derived from an EMBL/GenBank/DDBJ whole genome shotgun (WGS) entry which is preliminary data.</text>
</comment>
<organism evidence="2 3">
    <name type="scientific">Nocardioides taihuensis</name>
    <dbReference type="NCBI Taxonomy" id="1835606"/>
    <lineage>
        <taxon>Bacteria</taxon>
        <taxon>Bacillati</taxon>
        <taxon>Actinomycetota</taxon>
        <taxon>Actinomycetes</taxon>
        <taxon>Propionibacteriales</taxon>
        <taxon>Nocardioidaceae</taxon>
        <taxon>Nocardioides</taxon>
    </lineage>
</organism>
<feature type="signal peptide" evidence="1">
    <location>
        <begin position="1"/>
        <end position="20"/>
    </location>
</feature>
<evidence type="ECO:0000256" key="1">
    <source>
        <dbReference type="SAM" id="SignalP"/>
    </source>
</evidence>
<dbReference type="Proteomes" id="UP001596087">
    <property type="component" value="Unassembled WGS sequence"/>
</dbReference>
<keyword evidence="1" id="KW-0732">Signal</keyword>
<dbReference type="RefSeq" id="WP_378592274.1">
    <property type="nucleotide sequence ID" value="NZ_JBHSKD010000027.1"/>
</dbReference>
<proteinExistence type="predicted"/>
<reference evidence="3" key="1">
    <citation type="journal article" date="2019" name="Int. J. Syst. Evol. Microbiol.">
        <title>The Global Catalogue of Microorganisms (GCM) 10K type strain sequencing project: providing services to taxonomists for standard genome sequencing and annotation.</title>
        <authorList>
            <consortium name="The Broad Institute Genomics Platform"/>
            <consortium name="The Broad Institute Genome Sequencing Center for Infectious Disease"/>
            <person name="Wu L."/>
            <person name="Ma J."/>
        </authorList>
    </citation>
    <scope>NUCLEOTIDE SEQUENCE [LARGE SCALE GENOMIC DNA]</scope>
    <source>
        <strain evidence="3">DFY41</strain>
    </source>
</reference>
<feature type="chain" id="PRO_5047225337" evidence="1">
    <location>
        <begin position="21"/>
        <end position="57"/>
    </location>
</feature>
<name>A0ABW0BNM6_9ACTN</name>
<accession>A0ABW0BNM6</accession>
<dbReference type="PROSITE" id="PS51257">
    <property type="entry name" value="PROKAR_LIPOPROTEIN"/>
    <property type="match status" value="1"/>
</dbReference>
<gene>
    <name evidence="2" type="ORF">ACFPGP_18180</name>
</gene>